<dbReference type="AlphaFoldDB" id="A0AAV7PCM4"/>
<proteinExistence type="predicted"/>
<accession>A0AAV7PCM4</accession>
<comment type="caution">
    <text evidence="1">The sequence shown here is derived from an EMBL/GenBank/DDBJ whole genome shotgun (WGS) entry which is preliminary data.</text>
</comment>
<protein>
    <submittedName>
        <fullName evidence="1">Uncharacterized protein</fullName>
    </submittedName>
</protein>
<organism evidence="1 2">
    <name type="scientific">Pleurodeles waltl</name>
    <name type="common">Iberian ribbed newt</name>
    <dbReference type="NCBI Taxonomy" id="8319"/>
    <lineage>
        <taxon>Eukaryota</taxon>
        <taxon>Metazoa</taxon>
        <taxon>Chordata</taxon>
        <taxon>Craniata</taxon>
        <taxon>Vertebrata</taxon>
        <taxon>Euteleostomi</taxon>
        <taxon>Amphibia</taxon>
        <taxon>Batrachia</taxon>
        <taxon>Caudata</taxon>
        <taxon>Salamandroidea</taxon>
        <taxon>Salamandridae</taxon>
        <taxon>Pleurodelinae</taxon>
        <taxon>Pleurodeles</taxon>
    </lineage>
</organism>
<evidence type="ECO:0000313" key="2">
    <source>
        <dbReference type="Proteomes" id="UP001066276"/>
    </source>
</evidence>
<reference evidence="1" key="1">
    <citation type="journal article" date="2022" name="bioRxiv">
        <title>Sequencing and chromosome-scale assembly of the giantPleurodeles waltlgenome.</title>
        <authorList>
            <person name="Brown T."/>
            <person name="Elewa A."/>
            <person name="Iarovenko S."/>
            <person name="Subramanian E."/>
            <person name="Araus A.J."/>
            <person name="Petzold A."/>
            <person name="Susuki M."/>
            <person name="Suzuki K.-i.T."/>
            <person name="Hayashi T."/>
            <person name="Toyoda A."/>
            <person name="Oliveira C."/>
            <person name="Osipova E."/>
            <person name="Leigh N.D."/>
            <person name="Simon A."/>
            <person name="Yun M.H."/>
        </authorList>
    </citation>
    <scope>NUCLEOTIDE SEQUENCE</scope>
    <source>
        <strain evidence="1">20211129_DDA</strain>
        <tissue evidence="1">Liver</tissue>
    </source>
</reference>
<name>A0AAV7PCM4_PLEWA</name>
<gene>
    <name evidence="1" type="ORF">NDU88_003029</name>
</gene>
<keyword evidence="2" id="KW-1185">Reference proteome</keyword>
<sequence>MYRPPLYNTPIRQLFRGGTNAIKSTAETVLGRETTHISTLKEEPGRMEPELQVLPMLVYLLIYQEYQRRQRRPQ</sequence>
<evidence type="ECO:0000313" key="1">
    <source>
        <dbReference type="EMBL" id="KAJ1124579.1"/>
    </source>
</evidence>
<dbReference type="Proteomes" id="UP001066276">
    <property type="component" value="Chromosome 7"/>
</dbReference>
<dbReference type="EMBL" id="JANPWB010000011">
    <property type="protein sequence ID" value="KAJ1124579.1"/>
    <property type="molecule type" value="Genomic_DNA"/>
</dbReference>